<dbReference type="PANTHER" id="PTHR11552:SF227">
    <property type="entry name" value="GLUCOSE DEHYDROGENASE [FAD, QUINONE]-LIKE PROTEIN"/>
    <property type="match status" value="1"/>
</dbReference>
<keyword evidence="4" id="KW-1185">Reference proteome</keyword>
<organism evidence="4 5">
    <name type="scientific">Limulus polyphemus</name>
    <name type="common">Atlantic horseshoe crab</name>
    <dbReference type="NCBI Taxonomy" id="6850"/>
    <lineage>
        <taxon>Eukaryota</taxon>
        <taxon>Metazoa</taxon>
        <taxon>Ecdysozoa</taxon>
        <taxon>Arthropoda</taxon>
        <taxon>Chelicerata</taxon>
        <taxon>Merostomata</taxon>
        <taxon>Xiphosura</taxon>
        <taxon>Limulidae</taxon>
        <taxon>Limulus</taxon>
    </lineage>
</organism>
<evidence type="ECO:0000256" key="1">
    <source>
        <dbReference type="ARBA" id="ARBA00010790"/>
    </source>
</evidence>
<keyword evidence="2" id="KW-0274">FAD</keyword>
<accession>A0ABM1TGI3</accession>
<protein>
    <submittedName>
        <fullName evidence="5">Glucose dehydrogenase [FAD, quinone]-like</fullName>
    </submittedName>
</protein>
<gene>
    <name evidence="5" type="primary">LOC111088623</name>
</gene>
<reference evidence="5" key="1">
    <citation type="submission" date="2025-08" db="UniProtKB">
        <authorList>
            <consortium name="RefSeq"/>
        </authorList>
    </citation>
    <scope>IDENTIFICATION</scope>
    <source>
        <tissue evidence="5">Muscle</tissue>
    </source>
</reference>
<sequence length="229" mass="25343">MSFVSVGAGSAGSVMANRLSEDPGTRVLLLEAGGHENILTDIPLAAAMIQRTPLDWAYQTEPQKVAGFGLVNRRLRWPRGKVLGGSSVLNYMLYIRGNRRDYDRWEREHGAYGWGWNDVFPYFLKSEDNRDPLLANNGFHGRGGYLTVSSPPHVMPLAHAFIEAGRTFGYPNIDLNGPRQSGFAIPQGTIRRGARCSTAKAYLRPASGRPNLDIVIFAFVTKVRNIPKV</sequence>
<feature type="domain" description="Glucose-methanol-choline oxidoreductase N-terminal" evidence="3">
    <location>
        <begin position="80"/>
        <end position="103"/>
    </location>
</feature>
<dbReference type="PANTHER" id="PTHR11552">
    <property type="entry name" value="GLUCOSE-METHANOL-CHOLINE GMC OXIDOREDUCTASE"/>
    <property type="match status" value="1"/>
</dbReference>
<proteinExistence type="inferred from homology"/>
<keyword evidence="2" id="KW-0285">Flavoprotein</keyword>
<evidence type="ECO:0000259" key="3">
    <source>
        <dbReference type="PROSITE" id="PS00623"/>
    </source>
</evidence>
<dbReference type="Gene3D" id="3.50.50.60">
    <property type="entry name" value="FAD/NAD(P)-binding domain"/>
    <property type="match status" value="1"/>
</dbReference>
<dbReference type="SUPFAM" id="SSF51905">
    <property type="entry name" value="FAD/NAD(P)-binding domain"/>
    <property type="match status" value="1"/>
</dbReference>
<dbReference type="InterPro" id="IPR000172">
    <property type="entry name" value="GMC_OxRdtase_N"/>
</dbReference>
<dbReference type="InterPro" id="IPR012132">
    <property type="entry name" value="GMC_OxRdtase"/>
</dbReference>
<evidence type="ECO:0000313" key="5">
    <source>
        <dbReference type="RefSeq" id="XP_022254989.1"/>
    </source>
</evidence>
<dbReference type="Proteomes" id="UP000694941">
    <property type="component" value="Unplaced"/>
</dbReference>
<evidence type="ECO:0000256" key="2">
    <source>
        <dbReference type="RuleBase" id="RU003968"/>
    </source>
</evidence>
<dbReference type="InterPro" id="IPR036188">
    <property type="entry name" value="FAD/NAD-bd_sf"/>
</dbReference>
<dbReference type="Pfam" id="PF00732">
    <property type="entry name" value="GMC_oxred_N"/>
    <property type="match status" value="1"/>
</dbReference>
<evidence type="ECO:0000313" key="4">
    <source>
        <dbReference type="Proteomes" id="UP000694941"/>
    </source>
</evidence>
<dbReference type="PROSITE" id="PS00623">
    <property type="entry name" value="GMC_OXRED_1"/>
    <property type="match status" value="1"/>
</dbReference>
<name>A0ABM1TGI3_LIMPO</name>
<comment type="similarity">
    <text evidence="1 2">Belongs to the GMC oxidoreductase family.</text>
</comment>
<dbReference type="GeneID" id="111088623"/>
<dbReference type="RefSeq" id="XP_022254989.1">
    <property type="nucleotide sequence ID" value="XM_022399281.1"/>
</dbReference>